<dbReference type="EMBL" id="JAABOE010000002">
    <property type="protein sequence ID" value="KAF3192136.1"/>
    <property type="molecule type" value="Genomic_DNA"/>
</dbReference>
<feature type="compositionally biased region" description="Polar residues" evidence="1">
    <location>
        <begin position="178"/>
        <end position="187"/>
    </location>
</feature>
<comment type="caution">
    <text evidence="2">The sequence shown here is derived from an EMBL/GenBank/DDBJ whole genome shotgun (WGS) entry which is preliminary data.</text>
</comment>
<evidence type="ECO:0000256" key="1">
    <source>
        <dbReference type="SAM" id="MobiDB-lite"/>
    </source>
</evidence>
<feature type="compositionally biased region" description="Basic and acidic residues" evidence="1">
    <location>
        <begin position="259"/>
        <end position="270"/>
    </location>
</feature>
<sequence length="933" mass="106273">MEPSTSFRLQPLALGPRYTISIKRLASKRYSTVSHFPALVTVTPGKRVIRVKKICPSNPTTFEYSHHPATTFFRHYRHHRHRRRRVSTIITLPPSNVWWRTSSQTVAPLISPRRGRHSVRYALFKPFRINYAVLTAQLNIIDWARKLNFLYSPQTRYSALKSCENFMMVGKNDERSRGTSSSNSQMPSRARGEGGSGDRIPTSEQYSPTKSRGLRGRRGLSRPPTRQGRPLSRQQDVLHSKADKALLLPRNRPDSLLTEAKKTADPDQKPQPKTPDVGVRTQSRLGQRELTPSMIPGPKNSSRSEQFLNSNFGNLPRPDKSKNPATRMNTPTSGSMFSTPLPSTTDESNIDGPSFKGMTDGKSAKVQLGSPSSEELEEDMSNLRINPRASKQRDKEYAGDKKNFYQIDPEDDKDMDNKQPLPQASEDTNYFGGEEKAIGGPFEPKPLTYETNIYINYRFVFDIEHSDSKVADDKLMDSIKLSALAKELAAEATSKWKAWADDSHTPLQSGVLHMPYAWKMTMHKTMLSKEGQIRSWNERSSDFGDLLSLLSTISQEYKYRHSISDKFSKQIVVEIERYLGIFFEYEDEDTRKLIFRRLLREGIATRKKYWCKGFDQSRQNPANNFNIQEGAVRLTFYCNSFDPFNSAIMWRFRNPEGRILDRVPDDFTVGIDGRITMKARPIEEKPYEFSMPPHQQLPPRTPPKGVPFKEGYKFDGSFFDNAGAFTVPLAIFDVIDMKVDRPRKRYDDENLLIIDGSFARAMNHYIRAAADAIVTVVSKMPGANIQLKVVHGEQVAEGLIRKFKSVLANGRKNTALQDDIHALSEVSVFNCFWNTMCMMHEASAGGRDYKGFMINLQSNLQDQLSRMYGEMSFKQLVTIRPDSQVRIIAYSEDLENSRRLEDTILEFDSRGGSFEDEEEGSEEGSEDENDSGN</sequence>
<feature type="region of interest" description="Disordered" evidence="1">
    <location>
        <begin position="906"/>
        <end position="933"/>
    </location>
</feature>
<dbReference type="AlphaFoldDB" id="A0A7C8U3X3"/>
<feature type="compositionally biased region" description="Polar residues" evidence="1">
    <location>
        <begin position="323"/>
        <end position="347"/>
    </location>
</feature>
<feature type="region of interest" description="Disordered" evidence="1">
    <location>
        <begin position="171"/>
        <end position="430"/>
    </location>
</feature>
<feature type="compositionally biased region" description="Acidic residues" evidence="1">
    <location>
        <begin position="914"/>
        <end position="933"/>
    </location>
</feature>
<evidence type="ECO:0000313" key="2">
    <source>
        <dbReference type="EMBL" id="KAF3192136.1"/>
    </source>
</evidence>
<name>A0A7C8U3X3_ORBOL</name>
<feature type="compositionally biased region" description="Polar residues" evidence="1">
    <location>
        <begin position="299"/>
        <end position="313"/>
    </location>
</feature>
<dbReference type="Proteomes" id="UP000479691">
    <property type="component" value="Unassembled WGS sequence"/>
</dbReference>
<reference evidence="2 3" key="1">
    <citation type="submission" date="2019-06" db="EMBL/GenBank/DDBJ databases">
        <authorList>
            <person name="Palmer J.M."/>
        </authorList>
    </citation>
    <scope>NUCLEOTIDE SEQUENCE [LARGE SCALE GENOMIC DNA]</scope>
    <source>
        <strain evidence="2 3">TWF788</strain>
    </source>
</reference>
<gene>
    <name evidence="2" type="ORF">TWF788_004323</name>
</gene>
<protein>
    <submittedName>
        <fullName evidence="2">Uncharacterized protein</fullName>
    </submittedName>
</protein>
<feature type="compositionally biased region" description="Basic and acidic residues" evidence="1">
    <location>
        <begin position="391"/>
        <end position="403"/>
    </location>
</feature>
<proteinExistence type="predicted"/>
<accession>A0A7C8U3X3</accession>
<evidence type="ECO:0000313" key="3">
    <source>
        <dbReference type="Proteomes" id="UP000479691"/>
    </source>
</evidence>
<organism evidence="2 3">
    <name type="scientific">Orbilia oligospora</name>
    <name type="common">Nematode-trapping fungus</name>
    <name type="synonym">Arthrobotrys oligospora</name>
    <dbReference type="NCBI Taxonomy" id="2813651"/>
    <lineage>
        <taxon>Eukaryota</taxon>
        <taxon>Fungi</taxon>
        <taxon>Dikarya</taxon>
        <taxon>Ascomycota</taxon>
        <taxon>Pezizomycotina</taxon>
        <taxon>Orbiliomycetes</taxon>
        <taxon>Orbiliales</taxon>
        <taxon>Orbiliaceae</taxon>
        <taxon>Orbilia</taxon>
    </lineage>
</organism>